<accession>A0A3P9JZC9</accession>
<dbReference type="InterPro" id="IPR050650">
    <property type="entry name" value="Type-II_Cytokine-TF_Rcpt"/>
</dbReference>
<keyword evidence="2" id="KW-0732">Signal</keyword>
<reference evidence="4" key="3">
    <citation type="submission" date="2025-08" db="UniProtKB">
        <authorList>
            <consortium name="Ensembl"/>
        </authorList>
    </citation>
    <scope>IDENTIFICATION</scope>
    <source>
        <strain evidence="4">HNI</strain>
    </source>
</reference>
<feature type="compositionally biased region" description="Polar residues" evidence="1">
    <location>
        <begin position="329"/>
        <end position="340"/>
    </location>
</feature>
<dbReference type="InterPro" id="IPR036116">
    <property type="entry name" value="FN3_sf"/>
</dbReference>
<dbReference type="Gene3D" id="2.60.40.10">
    <property type="entry name" value="Immunoglobulins"/>
    <property type="match status" value="1"/>
</dbReference>
<dbReference type="SUPFAM" id="SSF49265">
    <property type="entry name" value="Fibronectin type III"/>
    <property type="match status" value="2"/>
</dbReference>
<name>A0A3P9JZC9_ORYLA</name>
<sequence>MEKKIITPMFVLISLLSLVSGVTGNEVPQLEKLDVNICDGEVMVLWEHPVNPPSNYWYNVQMAIYGNEWRDVSHCTRITETHCDITKLIDKYERAYVVKVRLVTPHNQSIWTAKKRFYPNKSALLPPSFTVLATSSSLSVDIQDKPILKKVFPYGVTFTIYLDEIGPQNKTTTAYLKNSALVDQRKKIFTGLQWGRKYCVRAMVEGNGALYYSNTSEPQCMNLPEQEWFILAVSSLSSLGLMVAVAIIGGIILCYVKPTVKTPASLKSTKSGWIPLSLPEGPTEVVTDKGWFLWRYRGENGAHLPVTATEEAEDNKRTSVNSWVSIETNSAADSGGSPPSRQEDSGCGSMMESENSTSSQTEYPLKDERTAADLVRNREDSGLGMDSQLEPSSINLDGTDSAHLTETVTGGTYLSQRPSVSQSPTCNEENKFSEIPTESILAEVVTGYRAGPQSCICSGAGQCSWCLKFNHFVREVSKHRTLSTQNGQLDNQSDLMDSYNGKLVFSSYASEPQMETVIIHDGETAILHMNSTFPLLASLPQMSCGQDFNMNNVPLSLCDLQTTDD</sequence>
<organism evidence="4 5">
    <name type="scientific">Oryzias latipes</name>
    <name type="common">Japanese rice fish</name>
    <name type="synonym">Japanese killifish</name>
    <dbReference type="NCBI Taxonomy" id="8090"/>
    <lineage>
        <taxon>Eukaryota</taxon>
        <taxon>Metazoa</taxon>
        <taxon>Chordata</taxon>
        <taxon>Craniata</taxon>
        <taxon>Vertebrata</taxon>
        <taxon>Euteleostomi</taxon>
        <taxon>Actinopterygii</taxon>
        <taxon>Neopterygii</taxon>
        <taxon>Teleostei</taxon>
        <taxon>Neoteleostei</taxon>
        <taxon>Acanthomorphata</taxon>
        <taxon>Ovalentaria</taxon>
        <taxon>Atherinomorphae</taxon>
        <taxon>Beloniformes</taxon>
        <taxon>Adrianichthyidae</taxon>
        <taxon>Oryziinae</taxon>
        <taxon>Oryzias</taxon>
    </lineage>
</organism>
<dbReference type="InterPro" id="IPR003961">
    <property type="entry name" value="FN3_dom"/>
</dbReference>
<proteinExistence type="predicted"/>
<dbReference type="Ensembl" id="ENSORLT00020012654.1">
    <property type="protein sequence ID" value="ENSORLP00020001657.1"/>
    <property type="gene ID" value="ENSORLG00020002370.1"/>
</dbReference>
<dbReference type="Pfam" id="PF01108">
    <property type="entry name" value="Tissue_fac"/>
    <property type="match status" value="1"/>
</dbReference>
<feature type="signal peptide" evidence="2">
    <location>
        <begin position="1"/>
        <end position="24"/>
    </location>
</feature>
<feature type="chain" id="PRO_5018268382" evidence="2">
    <location>
        <begin position="25"/>
        <end position="565"/>
    </location>
</feature>
<feature type="region of interest" description="Disordered" evidence="1">
    <location>
        <begin position="329"/>
        <end position="367"/>
    </location>
</feature>
<feature type="domain" description="Fibronectin type-III" evidence="3">
    <location>
        <begin position="11"/>
        <end position="111"/>
    </location>
</feature>
<evidence type="ECO:0000313" key="4">
    <source>
        <dbReference type="Ensembl" id="ENSORLP00020001657.1"/>
    </source>
</evidence>
<dbReference type="PANTHER" id="PTHR20859:SF94">
    <property type="entry name" value="CYTOKINE RECEPTOR FAMILY MEMBER B7"/>
    <property type="match status" value="1"/>
</dbReference>
<feature type="compositionally biased region" description="Polar residues" evidence="1">
    <location>
        <begin position="389"/>
        <end position="399"/>
    </location>
</feature>
<reference evidence="4" key="4">
    <citation type="submission" date="2025-09" db="UniProtKB">
        <authorList>
            <consortium name="Ensembl"/>
        </authorList>
    </citation>
    <scope>IDENTIFICATION</scope>
    <source>
        <strain evidence="4">HNI</strain>
    </source>
</reference>
<feature type="region of interest" description="Disordered" evidence="1">
    <location>
        <begin position="380"/>
        <end position="399"/>
    </location>
</feature>
<dbReference type="Proteomes" id="UP000265180">
    <property type="component" value="Chromosome 13"/>
</dbReference>
<evidence type="ECO:0000313" key="5">
    <source>
        <dbReference type="Proteomes" id="UP000265180"/>
    </source>
</evidence>
<reference evidence="4 5" key="2">
    <citation type="submission" date="2017-04" db="EMBL/GenBank/DDBJ databases">
        <title>CpG methylation of centromeres and impact of large insertions on vertebrate speciation.</title>
        <authorList>
            <person name="Ichikawa K."/>
            <person name="Yoshimura J."/>
            <person name="Morishita S."/>
        </authorList>
    </citation>
    <scope>NUCLEOTIDE SEQUENCE</scope>
    <source>
        <strain evidence="4 5">HNI</strain>
    </source>
</reference>
<dbReference type="InterPro" id="IPR013783">
    <property type="entry name" value="Ig-like_fold"/>
</dbReference>
<evidence type="ECO:0000259" key="3">
    <source>
        <dbReference type="Pfam" id="PF01108"/>
    </source>
</evidence>
<reference key="1">
    <citation type="journal article" date="2007" name="Nature">
        <title>The medaka draft genome and insights into vertebrate genome evolution.</title>
        <authorList>
            <person name="Kasahara M."/>
            <person name="Naruse K."/>
            <person name="Sasaki S."/>
            <person name="Nakatani Y."/>
            <person name="Qu W."/>
            <person name="Ahsan B."/>
            <person name="Yamada T."/>
            <person name="Nagayasu Y."/>
            <person name="Doi K."/>
            <person name="Kasai Y."/>
            <person name="Jindo T."/>
            <person name="Kobayashi D."/>
            <person name="Shimada A."/>
            <person name="Toyoda A."/>
            <person name="Kuroki Y."/>
            <person name="Fujiyama A."/>
            <person name="Sasaki T."/>
            <person name="Shimizu A."/>
            <person name="Asakawa S."/>
            <person name="Shimizu N."/>
            <person name="Hashimoto S."/>
            <person name="Yang J."/>
            <person name="Lee Y."/>
            <person name="Matsushima K."/>
            <person name="Sugano S."/>
            <person name="Sakaizumi M."/>
            <person name="Narita T."/>
            <person name="Ohishi K."/>
            <person name="Haga S."/>
            <person name="Ohta F."/>
            <person name="Nomoto H."/>
            <person name="Nogata K."/>
            <person name="Morishita T."/>
            <person name="Endo T."/>
            <person name="Shin-I T."/>
            <person name="Takeda H."/>
            <person name="Morishita S."/>
            <person name="Kohara Y."/>
        </authorList>
    </citation>
    <scope>NUCLEOTIDE SEQUENCE [LARGE SCALE GENOMIC DNA]</scope>
    <source>
        <strain>Hd-rR</strain>
    </source>
</reference>
<feature type="compositionally biased region" description="Polar residues" evidence="1">
    <location>
        <begin position="352"/>
        <end position="362"/>
    </location>
</feature>
<evidence type="ECO:0000256" key="2">
    <source>
        <dbReference type="SAM" id="SignalP"/>
    </source>
</evidence>
<dbReference type="AlphaFoldDB" id="A0A3P9JZC9"/>
<protein>
    <submittedName>
        <fullName evidence="4">Interleukin 10 receptor, alpha</fullName>
    </submittedName>
</protein>
<evidence type="ECO:0000256" key="1">
    <source>
        <dbReference type="SAM" id="MobiDB-lite"/>
    </source>
</evidence>
<dbReference type="PANTHER" id="PTHR20859">
    <property type="entry name" value="INTERFERON/INTERLEUKIN RECEPTOR"/>
    <property type="match status" value="1"/>
</dbReference>